<evidence type="ECO:0000256" key="2">
    <source>
        <dbReference type="ARBA" id="ARBA00022741"/>
    </source>
</evidence>
<keyword evidence="2" id="KW-0547">Nucleotide-binding</keyword>
<protein>
    <recommendedName>
        <fullName evidence="5">Thiamine diphosphokinase</fullName>
        <ecNumber evidence="5">2.7.6.2</ecNumber>
    </recommendedName>
</protein>
<keyword evidence="1" id="KW-0808">Transferase</keyword>
<evidence type="ECO:0000256" key="5">
    <source>
        <dbReference type="NCBIfam" id="TIGR01378"/>
    </source>
</evidence>
<dbReference type="EMBL" id="FNNJ01000001">
    <property type="protein sequence ID" value="SDW52657.1"/>
    <property type="molecule type" value="Genomic_DNA"/>
</dbReference>
<keyword evidence="3 7" id="KW-0418">Kinase</keyword>
<dbReference type="SUPFAM" id="SSF63999">
    <property type="entry name" value="Thiamin pyrophosphokinase, catalytic domain"/>
    <property type="match status" value="1"/>
</dbReference>
<keyword evidence="4" id="KW-0067">ATP-binding</keyword>
<name>A0A1H2U9M0_9FLAO</name>
<dbReference type="SUPFAM" id="SSF63862">
    <property type="entry name" value="Thiamin pyrophosphokinase, substrate-binding domain"/>
    <property type="match status" value="1"/>
</dbReference>
<dbReference type="RefSeq" id="WP_090120161.1">
    <property type="nucleotide sequence ID" value="NZ_FNNJ01000001.1"/>
</dbReference>
<dbReference type="SMART" id="SM00983">
    <property type="entry name" value="TPK_B1_binding"/>
    <property type="match status" value="1"/>
</dbReference>
<dbReference type="Pfam" id="PF04263">
    <property type="entry name" value="TPK_catalytic"/>
    <property type="match status" value="1"/>
</dbReference>
<dbReference type="GO" id="GO:0016301">
    <property type="term" value="F:kinase activity"/>
    <property type="evidence" value="ECO:0007669"/>
    <property type="project" value="UniProtKB-KW"/>
</dbReference>
<dbReference type="InterPro" id="IPR036759">
    <property type="entry name" value="TPK_catalytic_sf"/>
</dbReference>
<dbReference type="InterPro" id="IPR007373">
    <property type="entry name" value="Thiamin_PyroPKinase_B1-bd"/>
</dbReference>
<dbReference type="STRING" id="762486.SAMN05444411_101918"/>
<accession>A0A1H2U9M0</accession>
<dbReference type="InterPro" id="IPR007371">
    <property type="entry name" value="TPK_catalytic"/>
</dbReference>
<dbReference type="NCBIfam" id="TIGR01378">
    <property type="entry name" value="thi_PPkinase"/>
    <property type="match status" value="1"/>
</dbReference>
<dbReference type="Pfam" id="PF04265">
    <property type="entry name" value="TPK_B1_binding"/>
    <property type="match status" value="1"/>
</dbReference>
<dbReference type="InterPro" id="IPR036371">
    <property type="entry name" value="TPK_B1-bd_sf"/>
</dbReference>
<dbReference type="GO" id="GO:0006772">
    <property type="term" value="P:thiamine metabolic process"/>
    <property type="evidence" value="ECO:0007669"/>
    <property type="project" value="UniProtKB-UniRule"/>
</dbReference>
<dbReference type="OrthoDB" id="1132102at2"/>
<dbReference type="GO" id="GO:0030975">
    <property type="term" value="F:thiamine binding"/>
    <property type="evidence" value="ECO:0007669"/>
    <property type="project" value="InterPro"/>
</dbReference>
<dbReference type="GO" id="GO:0005524">
    <property type="term" value="F:ATP binding"/>
    <property type="evidence" value="ECO:0007669"/>
    <property type="project" value="UniProtKB-KW"/>
</dbReference>
<keyword evidence="8" id="KW-1185">Reference proteome</keyword>
<proteinExistence type="predicted"/>
<dbReference type="AlphaFoldDB" id="A0A1H2U9M0"/>
<dbReference type="PANTHER" id="PTHR41299:SF1">
    <property type="entry name" value="THIAMINE PYROPHOSPHOKINASE"/>
    <property type="match status" value="1"/>
</dbReference>
<reference evidence="7 8" key="1">
    <citation type="submission" date="2016-10" db="EMBL/GenBank/DDBJ databases">
        <authorList>
            <person name="de Groot N.N."/>
        </authorList>
    </citation>
    <scope>NUCLEOTIDE SEQUENCE [LARGE SCALE GENOMIC DNA]</scope>
    <source>
        <strain evidence="7 8">DSM 24956</strain>
    </source>
</reference>
<evidence type="ECO:0000256" key="3">
    <source>
        <dbReference type="ARBA" id="ARBA00022777"/>
    </source>
</evidence>
<gene>
    <name evidence="7" type="ORF">SAMN05444411_101918</name>
</gene>
<dbReference type="PANTHER" id="PTHR41299">
    <property type="entry name" value="THIAMINE PYROPHOSPHOKINASE"/>
    <property type="match status" value="1"/>
</dbReference>
<dbReference type="GO" id="GO:0004788">
    <property type="term" value="F:thiamine diphosphokinase activity"/>
    <property type="evidence" value="ECO:0007669"/>
    <property type="project" value="UniProtKB-UniRule"/>
</dbReference>
<feature type="domain" description="Thiamin pyrophosphokinase thiamin-binding" evidence="6">
    <location>
        <begin position="125"/>
        <end position="196"/>
    </location>
</feature>
<organism evidence="7 8">
    <name type="scientific">Lutibacter oricola</name>
    <dbReference type="NCBI Taxonomy" id="762486"/>
    <lineage>
        <taxon>Bacteria</taxon>
        <taxon>Pseudomonadati</taxon>
        <taxon>Bacteroidota</taxon>
        <taxon>Flavobacteriia</taxon>
        <taxon>Flavobacteriales</taxon>
        <taxon>Flavobacteriaceae</taxon>
        <taxon>Lutibacter</taxon>
    </lineage>
</organism>
<evidence type="ECO:0000313" key="7">
    <source>
        <dbReference type="EMBL" id="SDW52657.1"/>
    </source>
</evidence>
<evidence type="ECO:0000259" key="6">
    <source>
        <dbReference type="SMART" id="SM00983"/>
    </source>
</evidence>
<dbReference type="Gene3D" id="3.40.50.10240">
    <property type="entry name" value="Thiamin pyrophosphokinase, catalytic domain"/>
    <property type="match status" value="1"/>
</dbReference>
<dbReference type="InterPro" id="IPR006282">
    <property type="entry name" value="Thi_PPkinase"/>
</dbReference>
<dbReference type="InterPro" id="IPR053149">
    <property type="entry name" value="TPK"/>
</dbReference>
<evidence type="ECO:0000256" key="1">
    <source>
        <dbReference type="ARBA" id="ARBA00022679"/>
    </source>
</evidence>
<dbReference type="GO" id="GO:0009229">
    <property type="term" value="P:thiamine diphosphate biosynthetic process"/>
    <property type="evidence" value="ECO:0007669"/>
    <property type="project" value="InterPro"/>
</dbReference>
<evidence type="ECO:0000256" key="4">
    <source>
        <dbReference type="ARBA" id="ARBA00022840"/>
    </source>
</evidence>
<dbReference type="CDD" id="cd07995">
    <property type="entry name" value="TPK"/>
    <property type="match status" value="1"/>
</dbReference>
<evidence type="ECO:0000313" key="8">
    <source>
        <dbReference type="Proteomes" id="UP000199595"/>
    </source>
</evidence>
<dbReference type="Proteomes" id="UP000199595">
    <property type="component" value="Unassembled WGS sequence"/>
</dbReference>
<sequence>MKTKKAFILLNGLEPSVFPDLSAYDIVCAIDGAYNHFEKNNMLPDLVTGDFDSIHKIPKTVEVINTPDQNYTDFDKALMILKERGFFNIEVYGGSGKEHDHFLGNISTALQWKSTLNISFFDDFGTYFFIENNIQLNNLKGRNVSLIPFPFAEGINTNGLYYPLKNDSLVFGERIGTRNKASENTVEISYKKGNLLIYVSNE</sequence>
<dbReference type="EC" id="2.7.6.2" evidence="5"/>